<evidence type="ECO:0008006" key="3">
    <source>
        <dbReference type="Google" id="ProtNLM"/>
    </source>
</evidence>
<dbReference type="KEGG" id="sflv:IC614_03060"/>
<dbReference type="AlphaFoldDB" id="A0A7T2GKL8"/>
<dbReference type="EMBL" id="CP065592">
    <property type="protein sequence ID" value="QPQ55596.1"/>
    <property type="molecule type" value="Genomic_DNA"/>
</dbReference>
<sequence>MQIQIINGIYRKPVPDLATAYPVNLMPVAEDSGVSKGYLRSARGVRKIADTEQDRGGYVWNGTHYRVLGSNLVTVAENGSTSIVGSVGSGGTVRFAQSFDRLAINSGTRLYYLKDGTLSQVTDPDLGPVYSLIWIDGYFMTTDGTSLVVTELNNPTSVDPLKYGSSEADPDPVVGLLSLRGEVYALNRNTIEVFNNTGSTGFPFARQRGAQIPKGCVGPHAFAPFIETFAFVGSGRNEQPGVFLAGAGQAIQISPKELDGELAALSELELASIELESLNDNGIRELLIHLPNRTWVYSWTASQKFDTPVWYCLAGGAEADEAYPARHHVFSGGKWWCGSDSAIGYVDDTITSQFGESPGYVFMTPMLYNAGKGALVHELELVTIGGTSSVGEEVPTIFCAASDDGITFSEERAASLGGSGDRRHRTAWRRMGRFRNWRVYRFRGIADAPRAFPRLEAQLEGLS</sequence>
<name>A0A7T2GKL8_9SPHN</name>
<reference evidence="1 2" key="1">
    <citation type="submission" date="2020-11" db="EMBL/GenBank/DDBJ databases">
        <title>Genome seq and assembly of Sphingosinicella sp.</title>
        <authorList>
            <person name="Chhetri G."/>
        </authorList>
    </citation>
    <scope>NUCLEOTIDE SEQUENCE [LARGE SCALE GENOMIC DNA]</scope>
    <source>
        <strain evidence="1 2">UDD2</strain>
    </source>
</reference>
<dbReference type="InterPro" id="IPR021098">
    <property type="entry name" value="Phage_P22_Gp10"/>
</dbReference>
<dbReference type="RefSeq" id="WP_200972268.1">
    <property type="nucleotide sequence ID" value="NZ_CP065592.1"/>
</dbReference>
<evidence type="ECO:0000313" key="2">
    <source>
        <dbReference type="Proteomes" id="UP000594873"/>
    </source>
</evidence>
<gene>
    <name evidence="1" type="ORF">IC614_03060</name>
</gene>
<protein>
    <recommendedName>
        <fullName evidence="3">Bacteriophage P22, Gp10, DNA-stabilising</fullName>
    </recommendedName>
</protein>
<dbReference type="Proteomes" id="UP000594873">
    <property type="component" value="Chromosome"/>
</dbReference>
<accession>A0A7T2GKL8</accession>
<dbReference type="Pfam" id="PF11134">
    <property type="entry name" value="Phage_stabilise"/>
    <property type="match status" value="1"/>
</dbReference>
<proteinExistence type="predicted"/>
<organism evidence="1 2">
    <name type="scientific">Allosphingosinicella flava</name>
    <dbReference type="NCBI Taxonomy" id="2771430"/>
    <lineage>
        <taxon>Bacteria</taxon>
        <taxon>Pseudomonadati</taxon>
        <taxon>Pseudomonadota</taxon>
        <taxon>Alphaproteobacteria</taxon>
        <taxon>Sphingomonadales</taxon>
        <taxon>Sphingomonadaceae</taxon>
        <taxon>Allosphingosinicella</taxon>
    </lineage>
</organism>
<keyword evidence="2" id="KW-1185">Reference proteome</keyword>
<evidence type="ECO:0000313" key="1">
    <source>
        <dbReference type="EMBL" id="QPQ55596.1"/>
    </source>
</evidence>